<dbReference type="AlphaFoldDB" id="A0A1B8NZL8"/>
<organism evidence="3 4">
    <name type="scientific">Halomonas elongata</name>
    <dbReference type="NCBI Taxonomy" id="2746"/>
    <lineage>
        <taxon>Bacteria</taxon>
        <taxon>Pseudomonadati</taxon>
        <taxon>Pseudomonadota</taxon>
        <taxon>Gammaproteobacteria</taxon>
        <taxon>Oceanospirillales</taxon>
        <taxon>Halomonadaceae</taxon>
        <taxon>Halomonas</taxon>
    </lineage>
</organism>
<sequence length="102" mass="11744">MSPSAIVVMIASIIALWGVAGVALIVSMRREERKLALLHSQGDFEPYSPRAFRDLERWLTQHPDSEHAPEIREWQQAQRQSLQHNPQCFYDWSSATDTREAP</sequence>
<evidence type="ECO:0000256" key="1">
    <source>
        <dbReference type="SAM" id="MobiDB-lite"/>
    </source>
</evidence>
<dbReference type="Proteomes" id="UP000092504">
    <property type="component" value="Unassembled WGS sequence"/>
</dbReference>
<evidence type="ECO:0000313" key="3">
    <source>
        <dbReference type="EMBL" id="OBX35471.1"/>
    </source>
</evidence>
<evidence type="ECO:0000256" key="2">
    <source>
        <dbReference type="SAM" id="Phobius"/>
    </source>
</evidence>
<gene>
    <name evidence="3" type="ORF">A8U91_04544</name>
</gene>
<keyword evidence="2" id="KW-0472">Membrane</keyword>
<feature type="compositionally biased region" description="Polar residues" evidence="1">
    <location>
        <begin position="75"/>
        <end position="86"/>
    </location>
</feature>
<reference evidence="3 4" key="1">
    <citation type="submission" date="2016-06" db="EMBL/GenBank/DDBJ databases">
        <title>Genome sequence of halotolerant plant growth promoting strain of Halomonas elongata HEK1 isolated from salterns of Rann of Kutch, Gujarat, India.</title>
        <authorList>
            <person name="Gaba S."/>
            <person name="Singh R.N."/>
            <person name="Abrol S."/>
            <person name="Kaushik R."/>
            <person name="Saxena A.K."/>
        </authorList>
    </citation>
    <scope>NUCLEOTIDE SEQUENCE [LARGE SCALE GENOMIC DNA]</scope>
    <source>
        <strain evidence="3 4">HEK1</strain>
    </source>
</reference>
<protein>
    <submittedName>
        <fullName evidence="3">Uncharacterized protein</fullName>
    </submittedName>
</protein>
<feature type="compositionally biased region" description="Basic and acidic residues" evidence="1">
    <location>
        <begin position="63"/>
        <end position="73"/>
    </location>
</feature>
<dbReference type="EMBL" id="MAJD01000002">
    <property type="protein sequence ID" value="OBX35471.1"/>
    <property type="molecule type" value="Genomic_DNA"/>
</dbReference>
<dbReference type="InterPro" id="IPR058339">
    <property type="entry name" value="DUF8026"/>
</dbReference>
<feature type="transmembrane region" description="Helical" evidence="2">
    <location>
        <begin position="6"/>
        <end position="26"/>
    </location>
</feature>
<keyword evidence="2" id="KW-0812">Transmembrane</keyword>
<dbReference type="PATRIC" id="fig|2746.7.peg.4686"/>
<proteinExistence type="predicted"/>
<dbReference type="Pfam" id="PF26069">
    <property type="entry name" value="DUF8026"/>
    <property type="match status" value="1"/>
</dbReference>
<comment type="caution">
    <text evidence="3">The sequence shown here is derived from an EMBL/GenBank/DDBJ whole genome shotgun (WGS) entry which is preliminary data.</text>
</comment>
<name>A0A1B8NZL8_HALEL</name>
<keyword evidence="2" id="KW-1133">Transmembrane helix</keyword>
<evidence type="ECO:0000313" key="4">
    <source>
        <dbReference type="Proteomes" id="UP000092504"/>
    </source>
</evidence>
<accession>A0A1B8NZL8</accession>
<feature type="region of interest" description="Disordered" evidence="1">
    <location>
        <begin position="63"/>
        <end position="102"/>
    </location>
</feature>